<evidence type="ECO:0000313" key="1">
    <source>
        <dbReference type="EMBL" id="QDU71360.1"/>
    </source>
</evidence>
<sequence>MARTGTGNESDNPLQGYFEWQVTTLLLAYDLAEPIERGDQEASERRRRRVEEEVSQLSLAVIPEKYRNDPKLNWPPEIMMTITKATLLRTFEITGEVLEADVLD</sequence>
<protein>
    <submittedName>
        <fullName evidence="1">Uncharacterized protein</fullName>
    </submittedName>
</protein>
<dbReference type="AlphaFoldDB" id="A0A518BWL0"/>
<organism evidence="1 2">
    <name type="scientific">Mucisphaera calidilacus</name>
    <dbReference type="NCBI Taxonomy" id="2527982"/>
    <lineage>
        <taxon>Bacteria</taxon>
        <taxon>Pseudomonadati</taxon>
        <taxon>Planctomycetota</taxon>
        <taxon>Phycisphaerae</taxon>
        <taxon>Phycisphaerales</taxon>
        <taxon>Phycisphaeraceae</taxon>
        <taxon>Mucisphaera</taxon>
    </lineage>
</organism>
<evidence type="ECO:0000313" key="2">
    <source>
        <dbReference type="Proteomes" id="UP000320386"/>
    </source>
</evidence>
<gene>
    <name evidence="1" type="ORF">Pan265_12090</name>
</gene>
<keyword evidence="2" id="KW-1185">Reference proteome</keyword>
<name>A0A518BWL0_9BACT</name>
<accession>A0A518BWL0</accession>
<proteinExistence type="predicted"/>
<dbReference type="EMBL" id="CP036280">
    <property type="protein sequence ID" value="QDU71360.1"/>
    <property type="molecule type" value="Genomic_DNA"/>
</dbReference>
<dbReference type="Proteomes" id="UP000320386">
    <property type="component" value="Chromosome"/>
</dbReference>
<dbReference type="RefSeq" id="WP_145445513.1">
    <property type="nucleotide sequence ID" value="NZ_CP036280.1"/>
</dbReference>
<reference evidence="1 2" key="1">
    <citation type="submission" date="2019-02" db="EMBL/GenBank/DDBJ databases">
        <title>Deep-cultivation of Planctomycetes and their phenomic and genomic characterization uncovers novel biology.</title>
        <authorList>
            <person name="Wiegand S."/>
            <person name="Jogler M."/>
            <person name="Boedeker C."/>
            <person name="Pinto D."/>
            <person name="Vollmers J."/>
            <person name="Rivas-Marin E."/>
            <person name="Kohn T."/>
            <person name="Peeters S.H."/>
            <person name="Heuer A."/>
            <person name="Rast P."/>
            <person name="Oberbeckmann S."/>
            <person name="Bunk B."/>
            <person name="Jeske O."/>
            <person name="Meyerdierks A."/>
            <person name="Storesund J.E."/>
            <person name="Kallscheuer N."/>
            <person name="Luecker S."/>
            <person name="Lage O.M."/>
            <person name="Pohl T."/>
            <person name="Merkel B.J."/>
            <person name="Hornburger P."/>
            <person name="Mueller R.-W."/>
            <person name="Bruemmer F."/>
            <person name="Labrenz M."/>
            <person name="Spormann A.M."/>
            <person name="Op den Camp H."/>
            <person name="Overmann J."/>
            <person name="Amann R."/>
            <person name="Jetten M.S.M."/>
            <person name="Mascher T."/>
            <person name="Medema M.H."/>
            <person name="Devos D.P."/>
            <person name="Kaster A.-K."/>
            <person name="Ovreas L."/>
            <person name="Rohde M."/>
            <person name="Galperin M.Y."/>
            <person name="Jogler C."/>
        </authorList>
    </citation>
    <scope>NUCLEOTIDE SEQUENCE [LARGE SCALE GENOMIC DNA]</scope>
    <source>
        <strain evidence="1 2">Pan265</strain>
    </source>
</reference>
<dbReference type="KEGG" id="mcad:Pan265_12090"/>
<dbReference type="OrthoDB" id="288816at2"/>